<protein>
    <submittedName>
        <fullName evidence="2">LPXTG-motif cell wall anchor domain protein</fullName>
    </submittedName>
</protein>
<evidence type="ECO:0000313" key="2">
    <source>
        <dbReference type="EMBL" id="KKR48413.1"/>
    </source>
</evidence>
<keyword evidence="1" id="KW-0472">Membrane</keyword>
<gene>
    <name evidence="2" type="ORF">UT84_C0038G0001</name>
</gene>
<dbReference type="PATRIC" id="fig|1618405.3.peg.928"/>
<organism evidence="2 3">
    <name type="scientific">Candidatus Curtissbacteria bacterium GW2011_GWA1_40_16</name>
    <dbReference type="NCBI Taxonomy" id="1618405"/>
    <lineage>
        <taxon>Bacteria</taxon>
        <taxon>Candidatus Curtissiibacteriota</taxon>
    </lineage>
</organism>
<feature type="transmembrane region" description="Helical" evidence="1">
    <location>
        <begin position="12"/>
        <end position="39"/>
    </location>
</feature>
<keyword evidence="1" id="KW-1133">Transmembrane helix</keyword>
<accession>A0A0G0R7M6</accession>
<dbReference type="EMBL" id="LBYI01000038">
    <property type="protein sequence ID" value="KKR48413.1"/>
    <property type="molecule type" value="Genomic_DNA"/>
</dbReference>
<evidence type="ECO:0000256" key="1">
    <source>
        <dbReference type="SAM" id="Phobius"/>
    </source>
</evidence>
<dbReference type="AlphaFoldDB" id="A0A0G0R7M6"/>
<sequence length="1154" mass="119383">MDYTIKGEARRIVTSLTMATTVLLSVGFAAMPIATLAVAPADYGLQEGNTISASGSSDPDIYIVNDWGYKRLFVNPAIFTLYGHLSWAGVKAVAPATRDAFGTSGLFRNCETGDQKVYGLDVVSEDVANLRWVNTTGAQAVADDANFFKKVFCINTREQALYGTGADYTSVTQVPIYTRGTLPPSTGAVAAYLASDNPAANTLIETQAAADLAHFTFTGSGTVTSVVLNRLGVSSDTTLTNVYLYSGAKRLTDAATVSSGKITFSDLAGLFTVSGSTTISVKADIANSTTGQTVGVSLTSFNGNAVSLSGNLFSIAVDPSDFGTITVGAPTPTTADDNLSPQTDFVMWQSTVTVGNHDAWLKSLQLRVIGSVQVGDLRNFRLTVDGAAVGSAIAQTDANGYLVFDFGSGVKLTAGSRIVKLVGDIIGGSTRTFVVSLRQKSDISLYESQYGVGILPTITTVPATAPTTGDHDIDEGSVTITKATDSNSGDVVKDATSVSLVKYKFEAFGESLKFETLRASFTASLPEMASLRNAGIYADGVQIGSLASLCEDTVSTTASCSAGTAYTEFSLGSSLVVVPGTPRIVEVRADIYDNTGTNNATAEATIIAQIIAGNSNVQRLTSLGYFSNTAGAVGSTLTIKTGSFTVSKYTGYANQSVVSPKTQYKIGQFNLTAATSEDVNVNTLVVDAQIAVFGSHSATDLTNMFLKVYDDTGALRLSTTPKNTVSGTASNSYSVNFTIPATKVWQVEVYGDISSGLDSDDTIITSLDATGLTVSSATSATATGATGQTISGASGALNLNNGTIPASRIINGGQQAAVYSFSLQPQYDDYTLDDVVFKLSGTVASSANAVATAYLKEGSTLIGTAPAIANTSSISISFTGVNRPITQIGGTKIYTLEIKYANVGVGANDTAGLVLAQLSHLKYRNSAGTITTSLVTPASYQSNNNYVVSGYPTIALGNLTASSTTNATLGTGTQTLAKVAITSNGNPISWRKVVFAITTTAIPTLDTFQLFENGSEISTAASQSLGGNNTMLYYATNSKAFSVAGVGNGTVTFMFNTDRVISGTTTLELKANIGGALVAGQSVTTKIDNSSGSTFVAPSTVIGLGGAVAGGWNTDVIPSFLWTDNSSPSHSGTTDDWFGDALLGGINQSQSLSL</sequence>
<dbReference type="Proteomes" id="UP000034531">
    <property type="component" value="Unassembled WGS sequence"/>
</dbReference>
<name>A0A0G0R7M6_9BACT</name>
<keyword evidence="1" id="KW-0812">Transmembrane</keyword>
<reference evidence="2 3" key="1">
    <citation type="journal article" date="2015" name="Nature">
        <title>rRNA introns, odd ribosomes, and small enigmatic genomes across a large radiation of phyla.</title>
        <authorList>
            <person name="Brown C.T."/>
            <person name="Hug L.A."/>
            <person name="Thomas B.C."/>
            <person name="Sharon I."/>
            <person name="Castelle C.J."/>
            <person name="Singh A."/>
            <person name="Wilkins M.J."/>
            <person name="Williams K.H."/>
            <person name="Banfield J.F."/>
        </authorList>
    </citation>
    <scope>NUCLEOTIDE SEQUENCE [LARGE SCALE GENOMIC DNA]</scope>
</reference>
<evidence type="ECO:0000313" key="3">
    <source>
        <dbReference type="Proteomes" id="UP000034531"/>
    </source>
</evidence>
<proteinExistence type="predicted"/>
<comment type="caution">
    <text evidence="2">The sequence shown here is derived from an EMBL/GenBank/DDBJ whole genome shotgun (WGS) entry which is preliminary data.</text>
</comment>